<keyword evidence="2" id="KW-1185">Reference proteome</keyword>
<evidence type="ECO:0000313" key="1">
    <source>
        <dbReference type="EMBL" id="RQP03469.1"/>
    </source>
</evidence>
<reference evidence="1 2" key="1">
    <citation type="journal article" date="2006" name="Science">
        <title>The genome of black cottonwood, Populus trichocarpa (Torr. &amp; Gray).</title>
        <authorList>
            <person name="Tuskan G.A."/>
            <person name="Difazio S."/>
            <person name="Jansson S."/>
            <person name="Bohlmann J."/>
            <person name="Grigoriev I."/>
            <person name="Hellsten U."/>
            <person name="Putnam N."/>
            <person name="Ralph S."/>
            <person name="Rombauts S."/>
            <person name="Salamov A."/>
            <person name="Schein J."/>
            <person name="Sterck L."/>
            <person name="Aerts A."/>
            <person name="Bhalerao R.R."/>
            <person name="Bhalerao R.P."/>
            <person name="Blaudez D."/>
            <person name="Boerjan W."/>
            <person name="Brun A."/>
            <person name="Brunner A."/>
            <person name="Busov V."/>
            <person name="Campbell M."/>
            <person name="Carlson J."/>
            <person name="Chalot M."/>
            <person name="Chapman J."/>
            <person name="Chen G.L."/>
            <person name="Cooper D."/>
            <person name="Coutinho P.M."/>
            <person name="Couturier J."/>
            <person name="Covert S."/>
            <person name="Cronk Q."/>
            <person name="Cunningham R."/>
            <person name="Davis J."/>
            <person name="Degroeve S."/>
            <person name="Dejardin A."/>
            <person name="Depamphilis C."/>
            <person name="Detter J."/>
            <person name="Dirks B."/>
            <person name="Dubchak I."/>
            <person name="Duplessis S."/>
            <person name="Ehlting J."/>
            <person name="Ellis B."/>
            <person name="Gendler K."/>
            <person name="Goodstein D."/>
            <person name="Gribskov M."/>
            <person name="Grimwood J."/>
            <person name="Groover A."/>
            <person name="Gunter L."/>
            <person name="Hamberger B."/>
            <person name="Heinze B."/>
            <person name="Helariutta Y."/>
            <person name="Henrissat B."/>
            <person name="Holligan D."/>
            <person name="Holt R."/>
            <person name="Huang W."/>
            <person name="Islam-Faridi N."/>
            <person name="Jones S."/>
            <person name="Jones-Rhoades M."/>
            <person name="Jorgensen R."/>
            <person name="Joshi C."/>
            <person name="Kangasjarvi J."/>
            <person name="Karlsson J."/>
            <person name="Kelleher C."/>
            <person name="Kirkpatrick R."/>
            <person name="Kirst M."/>
            <person name="Kohler A."/>
            <person name="Kalluri U."/>
            <person name="Larimer F."/>
            <person name="Leebens-Mack J."/>
            <person name="Leple J.C."/>
            <person name="Locascio P."/>
            <person name="Lou Y."/>
            <person name="Lucas S."/>
            <person name="Martin F."/>
            <person name="Montanini B."/>
            <person name="Napoli C."/>
            <person name="Nelson D.R."/>
            <person name="Nelson C."/>
            <person name="Nieminen K."/>
            <person name="Nilsson O."/>
            <person name="Pereda V."/>
            <person name="Peter G."/>
            <person name="Philippe R."/>
            <person name="Pilate G."/>
            <person name="Poliakov A."/>
            <person name="Razumovskaya J."/>
            <person name="Richardson P."/>
            <person name="Rinaldi C."/>
            <person name="Ritland K."/>
            <person name="Rouze P."/>
            <person name="Ryaboy D."/>
            <person name="Schmutz J."/>
            <person name="Schrader J."/>
            <person name="Segerman B."/>
            <person name="Shin H."/>
            <person name="Siddiqui A."/>
            <person name="Sterky F."/>
            <person name="Terry A."/>
            <person name="Tsai C.J."/>
            <person name="Uberbacher E."/>
            <person name="Unneberg P."/>
            <person name="Vahala J."/>
            <person name="Wall K."/>
            <person name="Wessler S."/>
            <person name="Yang G."/>
            <person name="Yin T."/>
            <person name="Douglas C."/>
            <person name="Marra M."/>
            <person name="Sandberg G."/>
            <person name="Van de Peer Y."/>
            <person name="Rokhsar D."/>
        </authorList>
    </citation>
    <scope>NUCLEOTIDE SEQUENCE [LARGE SCALE GENOMIC DNA]</scope>
    <source>
        <strain evidence="2">cv. Nisqually</strain>
    </source>
</reference>
<gene>
    <name evidence="1" type="ORF">POPTR_019G053951</name>
</gene>
<evidence type="ECO:0000313" key="2">
    <source>
        <dbReference type="Proteomes" id="UP000006729"/>
    </source>
</evidence>
<dbReference type="InParanoid" id="A0A3N7I0A1"/>
<organism evidence="1 2">
    <name type="scientific">Populus trichocarpa</name>
    <name type="common">Western balsam poplar</name>
    <name type="synonym">Populus balsamifera subsp. trichocarpa</name>
    <dbReference type="NCBI Taxonomy" id="3694"/>
    <lineage>
        <taxon>Eukaryota</taxon>
        <taxon>Viridiplantae</taxon>
        <taxon>Streptophyta</taxon>
        <taxon>Embryophyta</taxon>
        <taxon>Tracheophyta</taxon>
        <taxon>Spermatophyta</taxon>
        <taxon>Magnoliopsida</taxon>
        <taxon>eudicotyledons</taxon>
        <taxon>Gunneridae</taxon>
        <taxon>Pentapetalae</taxon>
        <taxon>rosids</taxon>
        <taxon>fabids</taxon>
        <taxon>Malpighiales</taxon>
        <taxon>Salicaceae</taxon>
        <taxon>Saliceae</taxon>
        <taxon>Populus</taxon>
    </lineage>
</organism>
<dbReference type="EMBL" id="CM009308">
    <property type="protein sequence ID" value="RQP03469.1"/>
    <property type="molecule type" value="Genomic_DNA"/>
</dbReference>
<protein>
    <submittedName>
        <fullName evidence="1">Uncharacterized protein</fullName>
    </submittedName>
</protein>
<proteinExistence type="predicted"/>
<dbReference type="Proteomes" id="UP000006729">
    <property type="component" value="Chromosome 19"/>
</dbReference>
<sequence length="162" mass="17942">MKGNTIIKCLRRNSSRGYSAGSNLSLTAGDTQPALALARNTKAQVQEFAPSFDRKPVFNNDYLRSKYFPGNFSNEMNLWSSSIYSVKFPPIQNVMPYDSFGFNNHHLAGNHSGSVAPPVPDFPRSLSPCLQTAANLSLARDDCRSHGKPDDQAQTFLQGQQW</sequence>
<dbReference type="AlphaFoldDB" id="A0A3N7I0A1"/>
<accession>A0A3N7I0A1</accession>
<name>A0A3N7I0A1_POPTR</name>